<feature type="transmembrane region" description="Helical" evidence="1">
    <location>
        <begin position="46"/>
        <end position="63"/>
    </location>
</feature>
<organism evidence="2 3">
    <name type="scientific">Dreissena polymorpha</name>
    <name type="common">Zebra mussel</name>
    <name type="synonym">Mytilus polymorpha</name>
    <dbReference type="NCBI Taxonomy" id="45954"/>
    <lineage>
        <taxon>Eukaryota</taxon>
        <taxon>Metazoa</taxon>
        <taxon>Spiralia</taxon>
        <taxon>Lophotrochozoa</taxon>
        <taxon>Mollusca</taxon>
        <taxon>Bivalvia</taxon>
        <taxon>Autobranchia</taxon>
        <taxon>Heteroconchia</taxon>
        <taxon>Euheterodonta</taxon>
        <taxon>Imparidentia</taxon>
        <taxon>Neoheterodontei</taxon>
        <taxon>Myida</taxon>
        <taxon>Dreissenoidea</taxon>
        <taxon>Dreissenidae</taxon>
        <taxon>Dreissena</taxon>
    </lineage>
</organism>
<keyword evidence="1" id="KW-0812">Transmembrane</keyword>
<accession>A0A9D4K238</accession>
<dbReference type="AlphaFoldDB" id="A0A9D4K238"/>
<comment type="caution">
    <text evidence="2">The sequence shown here is derived from an EMBL/GenBank/DDBJ whole genome shotgun (WGS) entry which is preliminary data.</text>
</comment>
<keyword evidence="1" id="KW-1133">Transmembrane helix</keyword>
<evidence type="ECO:0000313" key="2">
    <source>
        <dbReference type="EMBL" id="KAH3828993.1"/>
    </source>
</evidence>
<dbReference type="Proteomes" id="UP000828390">
    <property type="component" value="Unassembled WGS sequence"/>
</dbReference>
<keyword evidence="1" id="KW-0472">Membrane</keyword>
<reference evidence="2" key="1">
    <citation type="journal article" date="2019" name="bioRxiv">
        <title>The Genome of the Zebra Mussel, Dreissena polymorpha: A Resource for Invasive Species Research.</title>
        <authorList>
            <person name="McCartney M.A."/>
            <person name="Auch B."/>
            <person name="Kono T."/>
            <person name="Mallez S."/>
            <person name="Zhang Y."/>
            <person name="Obille A."/>
            <person name="Becker A."/>
            <person name="Abrahante J.E."/>
            <person name="Garbe J."/>
            <person name="Badalamenti J.P."/>
            <person name="Herman A."/>
            <person name="Mangelson H."/>
            <person name="Liachko I."/>
            <person name="Sullivan S."/>
            <person name="Sone E.D."/>
            <person name="Koren S."/>
            <person name="Silverstein K.A.T."/>
            <person name="Beckman K.B."/>
            <person name="Gohl D.M."/>
        </authorList>
    </citation>
    <scope>NUCLEOTIDE SEQUENCE</scope>
    <source>
        <strain evidence="2">Duluth1</strain>
        <tissue evidence="2">Whole animal</tissue>
    </source>
</reference>
<keyword evidence="3" id="KW-1185">Reference proteome</keyword>
<proteinExistence type="predicted"/>
<gene>
    <name evidence="2" type="ORF">DPMN_130981</name>
</gene>
<sequence length="69" mass="7805">MFHDLELNGQLSSATRMTGAVVFATNENGVSTTCHGVQTRVKETCILNLVMISGMYFSLYFIMRLQDRR</sequence>
<dbReference type="EMBL" id="JAIWYP010000005">
    <property type="protein sequence ID" value="KAH3828993.1"/>
    <property type="molecule type" value="Genomic_DNA"/>
</dbReference>
<name>A0A9D4K238_DREPO</name>
<protein>
    <submittedName>
        <fullName evidence="2">Uncharacterized protein</fullName>
    </submittedName>
</protein>
<evidence type="ECO:0000256" key="1">
    <source>
        <dbReference type="SAM" id="Phobius"/>
    </source>
</evidence>
<evidence type="ECO:0000313" key="3">
    <source>
        <dbReference type="Proteomes" id="UP000828390"/>
    </source>
</evidence>
<reference evidence="2" key="2">
    <citation type="submission" date="2020-11" db="EMBL/GenBank/DDBJ databases">
        <authorList>
            <person name="McCartney M.A."/>
            <person name="Auch B."/>
            <person name="Kono T."/>
            <person name="Mallez S."/>
            <person name="Becker A."/>
            <person name="Gohl D.M."/>
            <person name="Silverstein K.A.T."/>
            <person name="Koren S."/>
            <person name="Bechman K.B."/>
            <person name="Herman A."/>
            <person name="Abrahante J.E."/>
            <person name="Garbe J."/>
        </authorList>
    </citation>
    <scope>NUCLEOTIDE SEQUENCE</scope>
    <source>
        <strain evidence="2">Duluth1</strain>
        <tissue evidence="2">Whole animal</tissue>
    </source>
</reference>